<accession>E7RRU1</accession>
<name>E7RRU1_9BACT</name>
<protein>
    <submittedName>
        <fullName evidence="1">Uncharacterized protein</fullName>
    </submittedName>
</protein>
<dbReference type="Proteomes" id="UP000005580">
    <property type="component" value="Unassembled WGS sequence"/>
</dbReference>
<proteinExistence type="predicted"/>
<dbReference type="eggNOG" id="ENOG50313RU">
    <property type="taxonomic scope" value="Bacteria"/>
</dbReference>
<comment type="caution">
    <text evidence="1">The sequence shown here is derived from an EMBL/GenBank/DDBJ whole genome shotgun (WGS) entry which is preliminary data.</text>
</comment>
<dbReference type="EMBL" id="AEPE02000005">
    <property type="protein sequence ID" value="EFZ36979.1"/>
    <property type="molecule type" value="Genomic_DNA"/>
</dbReference>
<reference evidence="1" key="1">
    <citation type="submission" date="2011-01" db="EMBL/GenBank/DDBJ databases">
        <authorList>
            <person name="Muzny D."/>
            <person name="Qin X."/>
            <person name="Buhay C."/>
            <person name="Dugan-Rocha S."/>
            <person name="Ding Y."/>
            <person name="Chen G."/>
            <person name="Hawes A."/>
            <person name="Holder M."/>
            <person name="Jhangiani S."/>
            <person name="Johnson A."/>
            <person name="Khan Z."/>
            <person name="Li Z."/>
            <person name="Liu W."/>
            <person name="Liu X."/>
            <person name="Perez L."/>
            <person name="Shen H."/>
            <person name="Wang Q."/>
            <person name="Watt J."/>
            <person name="Xi L."/>
            <person name="Xin Y."/>
            <person name="Zhou J."/>
            <person name="Deng J."/>
            <person name="Jiang H."/>
            <person name="Liu Y."/>
            <person name="Qu J."/>
            <person name="Song X.-Z."/>
            <person name="Zhang L."/>
            <person name="Villasana D."/>
            <person name="Johnson A."/>
            <person name="Liu J."/>
            <person name="Liyanage D."/>
            <person name="Lorensuhewa L."/>
            <person name="Robinson T."/>
            <person name="Song A."/>
            <person name="Song B.-B."/>
            <person name="Dinh H."/>
            <person name="Thornton R."/>
            <person name="Coyle M."/>
            <person name="Francisco L."/>
            <person name="Jackson L."/>
            <person name="Javaid M."/>
            <person name="Korchina V."/>
            <person name="Kovar C."/>
            <person name="Mata R."/>
            <person name="Mathew T."/>
            <person name="Ngo R."/>
            <person name="Nguyen L."/>
            <person name="Nguyen N."/>
            <person name="Okwuonu G."/>
            <person name="Ongeri F."/>
            <person name="Pham C."/>
            <person name="Simmons D."/>
            <person name="Wilczek-Boney K."/>
            <person name="Hale W."/>
            <person name="Jakkamsetti A."/>
            <person name="Pham P."/>
            <person name="Ruth R."/>
            <person name="San Lucas F."/>
            <person name="Warren J."/>
            <person name="Zhang J."/>
            <person name="Zhao Z."/>
            <person name="Zhou C."/>
            <person name="Zhu D."/>
            <person name="Lee S."/>
            <person name="Bess C."/>
            <person name="Blankenburg K."/>
            <person name="Forbes L."/>
            <person name="Fu Q."/>
            <person name="Gubbala S."/>
            <person name="Hirani K."/>
            <person name="Jayaseelan J.C."/>
            <person name="Lara F."/>
            <person name="Munidasa M."/>
            <person name="Palculict T."/>
            <person name="Patil S."/>
            <person name="Pu L.-L."/>
            <person name="Saada N."/>
            <person name="Tang L."/>
            <person name="Weissenberger G."/>
            <person name="Zhu Y."/>
            <person name="Hemphill L."/>
            <person name="Shang Y."/>
            <person name="Youmans B."/>
            <person name="Ayvaz T."/>
            <person name="Ross M."/>
            <person name="Santibanez J."/>
            <person name="Aqrawi P."/>
            <person name="Gross S."/>
            <person name="Joshi V."/>
            <person name="Fowler G."/>
            <person name="Nazareth L."/>
            <person name="Reid J."/>
            <person name="Worley K."/>
            <person name="Petrosino J."/>
            <person name="Highlander S."/>
            <person name="Gibbs R."/>
        </authorList>
    </citation>
    <scope>NUCLEOTIDE SEQUENCE [LARGE SCALE GENOMIC DNA]</scope>
    <source>
        <strain evidence="1">ATCC 33269</strain>
    </source>
</reference>
<evidence type="ECO:0000313" key="1">
    <source>
        <dbReference type="EMBL" id="EFZ36979.1"/>
    </source>
</evidence>
<gene>
    <name evidence="1" type="ORF">HMPREF0663_11892</name>
</gene>
<dbReference type="RefSeq" id="WP_004370074.1">
    <property type="nucleotide sequence ID" value="NZ_GL833119.1"/>
</dbReference>
<dbReference type="HOGENOM" id="CLU_145898_0_0_10"/>
<evidence type="ECO:0000313" key="2">
    <source>
        <dbReference type="Proteomes" id="UP000005580"/>
    </source>
</evidence>
<sequence length="147" mass="16915">MEQIFLNILKQISTELPQLSLVDEDYGQLETDEDTYPVTFPCVLVGNIDTDWKDLGFGAQKGISRMTVRLVMDCYDDTHVSSGSEAKIAERLQTANELYRALQGFVCDENMGPLNRIKSRDYTIAHGIKVYEQIYTFEYHDEIKMEM</sequence>
<dbReference type="STRING" id="28134.SAMN05444288_1528"/>
<keyword evidence="2" id="KW-1185">Reference proteome</keyword>
<dbReference type="AlphaFoldDB" id="E7RRU1"/>
<organism evidence="1 2">
    <name type="scientific">Hoylesella oralis ATCC 33269</name>
    <dbReference type="NCBI Taxonomy" id="873533"/>
    <lineage>
        <taxon>Bacteria</taxon>
        <taxon>Pseudomonadati</taxon>
        <taxon>Bacteroidota</taxon>
        <taxon>Bacteroidia</taxon>
        <taxon>Bacteroidales</taxon>
        <taxon>Prevotellaceae</taxon>
        <taxon>Hoylesella</taxon>
    </lineage>
</organism>